<dbReference type="PROSITE" id="PS50111">
    <property type="entry name" value="CHEMOTAXIS_TRANSDUC_2"/>
    <property type="match status" value="1"/>
</dbReference>
<evidence type="ECO:0000313" key="9">
    <source>
        <dbReference type="EMBL" id="RMI14244.1"/>
    </source>
</evidence>
<dbReference type="InterPro" id="IPR003660">
    <property type="entry name" value="HAMP_dom"/>
</dbReference>
<feature type="domain" description="HAMP" evidence="8">
    <location>
        <begin position="220"/>
        <end position="272"/>
    </location>
</feature>
<keyword evidence="6" id="KW-0472">Membrane</keyword>
<sequence length="535" mass="54951">MPAPGTTAAPRARRLVADLPIGARIAAVLGILVVVVVAIATLGIVRLGGLQTSIDSLGREAIEPQTYLVNTQRWFQASRARVLEYGMVAEADRADIAQQRADFDADALENIAAYEPFVLDDAAYAALQDAYGRYQAASADIQEFAADGATAYHTAYAEQVRPITTEIGDAQQALTDSVAAQAQQGVADSSAAASAASVQMIVIGVIGAIAAAALGVVLVRRIVRDLARVQHTVEAMGDGDLTVAVDLDSRDELGRMATSLNGAQDKLRALMSGVVETSQTVAAAAEELSAASTQVVAGSDETSAQAGVVAAAAEQVSRNVQTVAAGAEEMGASIREIAQNASQAAKVAGQATDVAVATNDQVTRLGESSQEIGNVVKAITSIAEQTNLLALNATIEAARAGEAGKGFAVVAGEVKELAQETAKATEDIVRRVEAIQADTGAAVVAIGEISHIIASINDYQLTIASAVEEQTATTTEMSRSVAEAATGSGEIATNITGVASAAAESSQTLNQMGGAVAELARMSENLRGQVSRFRY</sequence>
<dbReference type="SUPFAM" id="SSF58104">
    <property type="entry name" value="Methyl-accepting chemotaxis protein (MCP) signaling domain"/>
    <property type="match status" value="1"/>
</dbReference>
<dbReference type="GO" id="GO:0016020">
    <property type="term" value="C:membrane"/>
    <property type="evidence" value="ECO:0007669"/>
    <property type="project" value="InterPro"/>
</dbReference>
<accession>A0A3M2JM57</accession>
<feature type="transmembrane region" description="Helical" evidence="6">
    <location>
        <begin position="21"/>
        <end position="45"/>
    </location>
</feature>
<evidence type="ECO:0000259" key="7">
    <source>
        <dbReference type="PROSITE" id="PS50111"/>
    </source>
</evidence>
<comment type="similarity">
    <text evidence="4">Belongs to the methyl-accepting chemotaxis (MCP) protein family.</text>
</comment>
<dbReference type="Pfam" id="PF00672">
    <property type="entry name" value="HAMP"/>
    <property type="match status" value="1"/>
</dbReference>
<name>A0A3M2JM57_9CELL</name>
<reference evidence="9 10" key="1">
    <citation type="submission" date="2018-10" db="EMBL/GenBank/DDBJ databases">
        <title>Isolation, diversity and antifungal activity of actinobacteria from wheat.</title>
        <authorList>
            <person name="Han C."/>
        </authorList>
    </citation>
    <scope>NUCLEOTIDE SEQUENCE [LARGE SCALE GENOMIC DNA]</scope>
    <source>
        <strain evidence="9 10">NEAU-YY56</strain>
    </source>
</reference>
<evidence type="ECO:0000313" key="10">
    <source>
        <dbReference type="Proteomes" id="UP000269289"/>
    </source>
</evidence>
<dbReference type="Gene3D" id="1.10.287.950">
    <property type="entry name" value="Methyl-accepting chemotaxis protein"/>
    <property type="match status" value="1"/>
</dbReference>
<dbReference type="Proteomes" id="UP000269289">
    <property type="component" value="Unassembled WGS sequence"/>
</dbReference>
<comment type="caution">
    <text evidence="9">The sequence shown here is derived from an EMBL/GenBank/DDBJ whole genome shotgun (WGS) entry which is preliminary data.</text>
</comment>
<organism evidence="9 10">
    <name type="scientific">Cellulomonas triticagri</name>
    <dbReference type="NCBI Taxonomy" id="2483352"/>
    <lineage>
        <taxon>Bacteria</taxon>
        <taxon>Bacillati</taxon>
        <taxon>Actinomycetota</taxon>
        <taxon>Actinomycetes</taxon>
        <taxon>Micrococcales</taxon>
        <taxon>Cellulomonadaceae</taxon>
        <taxon>Cellulomonas</taxon>
    </lineage>
</organism>
<dbReference type="RefSeq" id="WP_122147636.1">
    <property type="nucleotide sequence ID" value="NZ_RFFI01000003.1"/>
</dbReference>
<dbReference type="CDD" id="cd06225">
    <property type="entry name" value="HAMP"/>
    <property type="match status" value="1"/>
</dbReference>
<dbReference type="InterPro" id="IPR024478">
    <property type="entry name" value="HlyB_4HB_MCP"/>
</dbReference>
<keyword evidence="10" id="KW-1185">Reference proteome</keyword>
<dbReference type="SMART" id="SM00283">
    <property type="entry name" value="MA"/>
    <property type="match status" value="1"/>
</dbReference>
<evidence type="ECO:0000256" key="4">
    <source>
        <dbReference type="ARBA" id="ARBA00029447"/>
    </source>
</evidence>
<evidence type="ECO:0000259" key="8">
    <source>
        <dbReference type="PROSITE" id="PS50885"/>
    </source>
</evidence>
<evidence type="ECO:0000256" key="2">
    <source>
        <dbReference type="ARBA" id="ARBA00022989"/>
    </source>
</evidence>
<proteinExistence type="inferred from homology"/>
<keyword evidence="1 6" id="KW-0812">Transmembrane</keyword>
<dbReference type="GO" id="GO:0007165">
    <property type="term" value="P:signal transduction"/>
    <property type="evidence" value="ECO:0007669"/>
    <property type="project" value="UniProtKB-KW"/>
</dbReference>
<evidence type="ECO:0000256" key="6">
    <source>
        <dbReference type="SAM" id="Phobius"/>
    </source>
</evidence>
<keyword evidence="3 5" id="KW-0807">Transducer</keyword>
<gene>
    <name evidence="9" type="ORF">EBM89_01225</name>
</gene>
<dbReference type="PANTHER" id="PTHR32089:SF112">
    <property type="entry name" value="LYSOZYME-LIKE PROTEIN-RELATED"/>
    <property type="match status" value="1"/>
</dbReference>
<dbReference type="PANTHER" id="PTHR32089">
    <property type="entry name" value="METHYL-ACCEPTING CHEMOTAXIS PROTEIN MCPB"/>
    <property type="match status" value="1"/>
</dbReference>
<evidence type="ECO:0000256" key="1">
    <source>
        <dbReference type="ARBA" id="ARBA00022692"/>
    </source>
</evidence>
<dbReference type="Pfam" id="PF00015">
    <property type="entry name" value="MCPsignal"/>
    <property type="match status" value="1"/>
</dbReference>
<dbReference type="OrthoDB" id="5171849at2"/>
<dbReference type="Pfam" id="PF12729">
    <property type="entry name" value="4HB_MCP_1"/>
    <property type="match status" value="1"/>
</dbReference>
<dbReference type="AlphaFoldDB" id="A0A3M2JM57"/>
<feature type="domain" description="Methyl-accepting transducer" evidence="7">
    <location>
        <begin position="277"/>
        <end position="520"/>
    </location>
</feature>
<dbReference type="InterPro" id="IPR004089">
    <property type="entry name" value="MCPsignal_dom"/>
</dbReference>
<dbReference type="SMART" id="SM00304">
    <property type="entry name" value="HAMP"/>
    <property type="match status" value="1"/>
</dbReference>
<dbReference type="PROSITE" id="PS50885">
    <property type="entry name" value="HAMP"/>
    <property type="match status" value="1"/>
</dbReference>
<protein>
    <submittedName>
        <fullName evidence="9">Methyl-accepting chemotaxis protein</fullName>
    </submittedName>
</protein>
<feature type="transmembrane region" description="Helical" evidence="6">
    <location>
        <begin position="198"/>
        <end position="219"/>
    </location>
</feature>
<evidence type="ECO:0000256" key="3">
    <source>
        <dbReference type="ARBA" id="ARBA00023224"/>
    </source>
</evidence>
<dbReference type="EMBL" id="RFFI01000003">
    <property type="protein sequence ID" value="RMI14244.1"/>
    <property type="molecule type" value="Genomic_DNA"/>
</dbReference>
<keyword evidence="2 6" id="KW-1133">Transmembrane helix</keyword>
<evidence type="ECO:0000256" key="5">
    <source>
        <dbReference type="PROSITE-ProRule" id="PRU00284"/>
    </source>
</evidence>